<proteinExistence type="predicted"/>
<comment type="caution">
    <text evidence="1">The sequence shown here is derived from an EMBL/GenBank/DDBJ whole genome shotgun (WGS) entry which is preliminary data.</text>
</comment>
<accession>A0A6I5N060</accession>
<dbReference type="EMBL" id="VYSG01000001">
    <property type="protein sequence ID" value="NEG69937.1"/>
    <property type="molecule type" value="Genomic_DNA"/>
</dbReference>
<dbReference type="Proteomes" id="UP000469292">
    <property type="component" value="Unassembled WGS sequence"/>
</dbReference>
<name>A0A6I5N060_9BIFI</name>
<reference evidence="1 2" key="1">
    <citation type="submission" date="2019-09" db="EMBL/GenBank/DDBJ databases">
        <title>Phylogenetic characterization of a novel taxon of the genus Bifidobacterium: Bifidobacterium choloepi sp. nov.</title>
        <authorList>
            <person name="Modesto M."/>
            <person name="Satti M."/>
        </authorList>
    </citation>
    <scope>NUCLEOTIDE SEQUENCE [LARGE SCALE GENOMIC DNA]</scope>
    <source>
        <strain evidence="1 2">BRDM6</strain>
    </source>
</reference>
<dbReference type="AlphaFoldDB" id="A0A6I5N060"/>
<keyword evidence="2" id="KW-1185">Reference proteome</keyword>
<dbReference type="RefSeq" id="WP_163227443.1">
    <property type="nucleotide sequence ID" value="NZ_VYSG01000001.1"/>
</dbReference>
<evidence type="ECO:0000313" key="2">
    <source>
        <dbReference type="Proteomes" id="UP000469292"/>
    </source>
</evidence>
<gene>
    <name evidence="1" type="ORF">F6S87_04860</name>
</gene>
<organism evidence="1 2">
    <name type="scientific">Bifidobacterium choloepi</name>
    <dbReference type="NCBI Taxonomy" id="2614131"/>
    <lineage>
        <taxon>Bacteria</taxon>
        <taxon>Bacillati</taxon>
        <taxon>Actinomycetota</taxon>
        <taxon>Actinomycetes</taxon>
        <taxon>Bifidobacteriales</taxon>
        <taxon>Bifidobacteriaceae</taxon>
        <taxon>Bifidobacterium</taxon>
    </lineage>
</organism>
<evidence type="ECO:0000313" key="1">
    <source>
        <dbReference type="EMBL" id="NEG69937.1"/>
    </source>
</evidence>
<protein>
    <submittedName>
        <fullName evidence="1">Uncharacterized protein</fullName>
    </submittedName>
</protein>
<sequence length="130" mass="14109">MTDKSVGFSSALTIGLFRSGSLLPLLHSPLHVHDLVEHHLQLAPAVTDAKGMAALAVDELSSSDSVNDGGGDRVVTAILDLRPRHRRQIVIGERRPAPVIRCQPVGHFLTVSGERFIRIPVAEGQKRRLV</sequence>